<dbReference type="InterPro" id="IPR041413">
    <property type="entry name" value="MLTR_LBD"/>
</dbReference>
<comment type="caution">
    <text evidence="2">The sequence shown here is derived from an EMBL/GenBank/DDBJ whole genome shotgun (WGS) entry which is preliminary data.</text>
</comment>
<organism evidence="2 3">
    <name type="scientific">Trinickia soli</name>
    <dbReference type="NCBI Taxonomy" id="380675"/>
    <lineage>
        <taxon>Bacteria</taxon>
        <taxon>Pseudomonadati</taxon>
        <taxon>Pseudomonadota</taxon>
        <taxon>Betaproteobacteria</taxon>
        <taxon>Burkholderiales</taxon>
        <taxon>Burkholderiaceae</taxon>
        <taxon>Trinickia</taxon>
    </lineage>
</organism>
<proteinExistence type="predicted"/>
<dbReference type="InterPro" id="IPR010982">
    <property type="entry name" value="Lambda_DNA-bd_dom_sf"/>
</dbReference>
<dbReference type="Gene3D" id="3.30.450.180">
    <property type="match status" value="1"/>
</dbReference>
<evidence type="ECO:0000313" key="2">
    <source>
        <dbReference type="EMBL" id="PMS24654.1"/>
    </source>
</evidence>
<dbReference type="GO" id="GO:0003677">
    <property type="term" value="F:DNA binding"/>
    <property type="evidence" value="ECO:0007669"/>
    <property type="project" value="InterPro"/>
</dbReference>
<dbReference type="PROSITE" id="PS50943">
    <property type="entry name" value="HTH_CROC1"/>
    <property type="match status" value="1"/>
</dbReference>
<dbReference type="InterPro" id="IPR001387">
    <property type="entry name" value="Cro/C1-type_HTH"/>
</dbReference>
<reference evidence="2 3" key="1">
    <citation type="submission" date="2018-01" db="EMBL/GenBank/DDBJ databases">
        <title>Whole genome analyses suggest that Burkholderia sensu lato contains two further novel genera in the rhizoxinica-symbiotica group Mycetohabitans gen. nov., and Trinickia gen. nov.: implications for the evolution of diazotrophy and nodulation in the Burkholderiaceae.</title>
        <authorList>
            <person name="Estrada-de los Santos P."/>
            <person name="Palmer M."/>
            <person name="Chavez-Ramirez B."/>
            <person name="Beukes C."/>
            <person name="Steenkamp E.T."/>
            <person name="Hirsch A.M."/>
            <person name="Manyaka P."/>
            <person name="Maluk M."/>
            <person name="Lafos M."/>
            <person name="Crook M."/>
            <person name="Gross E."/>
            <person name="Simon M.F."/>
            <person name="Bueno dos Reis Junior F."/>
            <person name="Poole P.S."/>
            <person name="Venter S.N."/>
            <person name="James E.K."/>
        </authorList>
    </citation>
    <scope>NUCLEOTIDE SEQUENCE [LARGE SCALE GENOMIC DNA]</scope>
    <source>
        <strain evidence="2 3">GP25-8</strain>
    </source>
</reference>
<accession>A0A2N7W5H6</accession>
<dbReference type="PANTHER" id="PTHR35010">
    <property type="entry name" value="BLL4672 PROTEIN-RELATED"/>
    <property type="match status" value="1"/>
</dbReference>
<dbReference type="SMART" id="SM00530">
    <property type="entry name" value="HTH_XRE"/>
    <property type="match status" value="1"/>
</dbReference>
<dbReference type="PANTHER" id="PTHR35010:SF4">
    <property type="entry name" value="BLL5781 PROTEIN"/>
    <property type="match status" value="1"/>
</dbReference>
<gene>
    <name evidence="2" type="ORF">C0Z19_12620</name>
</gene>
<sequence>MESVHRFAMIHVMNPIPTASRASSRPVVPRAKRPVGDLLREWRQRRRMSQLVLATEAQISTRHLSFVESGRAHPSREMLMHLAEQLDVPLRARNALFVAAGYAPMYAERALTDPQLDAAREAVQLVLRGHEPYPALAIDRHWTMVAANGALAPLVSRADPRLLEPPVNVMRLSLHPDGLASHIVDWSGWRAHALQRVERQAQASGDATLAALVEELAGYPAPAGADAEPEREPAPLADVVVPFSLRTDIGVLSFFSTTTVFGSPVDVTLSELAIEAFFPADTATAEALRAYQGKQAQAQAQTPTQTRAGGAI</sequence>
<dbReference type="Proteomes" id="UP000235347">
    <property type="component" value="Unassembled WGS sequence"/>
</dbReference>
<dbReference type="AlphaFoldDB" id="A0A2N7W5H6"/>
<protein>
    <submittedName>
        <fullName evidence="2">Transcriptional regulator</fullName>
    </submittedName>
</protein>
<feature type="domain" description="HTH cro/C1-type" evidence="1">
    <location>
        <begin position="39"/>
        <end position="93"/>
    </location>
</feature>
<dbReference type="CDD" id="cd00093">
    <property type="entry name" value="HTH_XRE"/>
    <property type="match status" value="1"/>
</dbReference>
<dbReference type="Pfam" id="PF01381">
    <property type="entry name" value="HTH_3"/>
    <property type="match status" value="1"/>
</dbReference>
<evidence type="ECO:0000313" key="3">
    <source>
        <dbReference type="Proteomes" id="UP000235347"/>
    </source>
</evidence>
<evidence type="ECO:0000259" key="1">
    <source>
        <dbReference type="PROSITE" id="PS50943"/>
    </source>
</evidence>
<name>A0A2N7W5H6_9BURK</name>
<keyword evidence="3" id="KW-1185">Reference proteome</keyword>
<dbReference type="Pfam" id="PF17765">
    <property type="entry name" value="MLTR_LBD"/>
    <property type="match status" value="1"/>
</dbReference>
<dbReference type="Gene3D" id="1.10.260.40">
    <property type="entry name" value="lambda repressor-like DNA-binding domains"/>
    <property type="match status" value="1"/>
</dbReference>
<dbReference type="EMBL" id="PNYB01000009">
    <property type="protein sequence ID" value="PMS24654.1"/>
    <property type="molecule type" value="Genomic_DNA"/>
</dbReference>
<dbReference type="SUPFAM" id="SSF47413">
    <property type="entry name" value="lambda repressor-like DNA-binding domains"/>
    <property type="match status" value="1"/>
</dbReference>